<comment type="caution">
    <text evidence="4">The sequence shown here is derived from an EMBL/GenBank/DDBJ whole genome shotgun (WGS) entry which is preliminary data.</text>
</comment>
<dbReference type="RefSeq" id="WP_106127101.1">
    <property type="nucleotide sequence ID" value="NZ_PVZG01000006.1"/>
</dbReference>
<reference evidence="4 5" key="1">
    <citation type="submission" date="2018-03" db="EMBL/GenBank/DDBJ databases">
        <title>Genomic Encyclopedia of Archaeal and Bacterial Type Strains, Phase II (KMG-II): from individual species to whole genera.</title>
        <authorList>
            <person name="Goeker M."/>
        </authorList>
    </citation>
    <scope>NUCLEOTIDE SEQUENCE [LARGE SCALE GENOMIC DNA]</scope>
    <source>
        <strain evidence="4 5">DSM 45348</strain>
    </source>
</reference>
<dbReference type="OrthoDB" id="176279at2"/>
<keyword evidence="4" id="KW-0430">Lectin</keyword>
<gene>
    <name evidence="4" type="ORF">CLV70_106172</name>
</gene>
<evidence type="ECO:0000256" key="1">
    <source>
        <dbReference type="ARBA" id="ARBA00022729"/>
    </source>
</evidence>
<dbReference type="EMBL" id="PVZG01000006">
    <property type="protein sequence ID" value="PRY29453.1"/>
    <property type="molecule type" value="Genomic_DNA"/>
</dbReference>
<dbReference type="AlphaFoldDB" id="A0A2T0S822"/>
<organism evidence="4 5">
    <name type="scientific">Pseudosporangium ferrugineum</name>
    <dbReference type="NCBI Taxonomy" id="439699"/>
    <lineage>
        <taxon>Bacteria</taxon>
        <taxon>Bacillati</taxon>
        <taxon>Actinomycetota</taxon>
        <taxon>Actinomycetes</taxon>
        <taxon>Micromonosporales</taxon>
        <taxon>Micromonosporaceae</taxon>
        <taxon>Pseudosporangium</taxon>
    </lineage>
</organism>
<dbReference type="Proteomes" id="UP000239209">
    <property type="component" value="Unassembled WGS sequence"/>
</dbReference>
<keyword evidence="1" id="KW-0732">Signal</keyword>
<protein>
    <submittedName>
        <fullName evidence="4">Concanavalin A-like lectin/glucanase superfamily protein</fullName>
    </submittedName>
</protein>
<evidence type="ECO:0000313" key="4">
    <source>
        <dbReference type="EMBL" id="PRY29453.1"/>
    </source>
</evidence>
<dbReference type="GO" id="GO:0030246">
    <property type="term" value="F:carbohydrate binding"/>
    <property type="evidence" value="ECO:0007669"/>
    <property type="project" value="UniProtKB-KW"/>
</dbReference>
<dbReference type="Pfam" id="PF13385">
    <property type="entry name" value="Laminin_G_3"/>
    <property type="match status" value="2"/>
</dbReference>
<sequence>MTKSATSGASATVAIPQSFGLVENQAYTMSARTYDGLDDSPLSVACPFTIDSTGPQSPPTVTSADYPECTATACESAGGVGKSGLFTLGAHGVADIMQYRYWFDGGPKVTTAAVAKGGGATVRIDPPPLEETLHLEDLTRGGPRTLHVVSVDQAGRESGEYTSGAGDDSVGGYKILAGSAPTAEAWWKLDEPAGSAVATDSTSHAHDLTTAGTVSNVEGSGDGGSAYSFGLSGTAQGPLAVDLRGSRTTVATVRLSAATGESTIVRHTKYGDPFLQDELYFDGATKKVCYRVQVGAATTANPPPRGEWEACAAAPSTLGTWLRVAGGFDAMRREAFVSVDGTRTASSVVAAYTAPTTGTGGLTALGDKELVGAADDVRVWNRQLRQNEIGALAVADAGRWDLDSSVEDATENQVKHPLDDSGPSDERWNDFGHVEGDLGSAYFGGTSSLSTSGRVLRTDQSFSVSAWVSLHKVPTNNMTVLAQDGTVQSAFYLGVRQWGTTPRWAFSMQNADSASTVAFTHAISTTDAVTDDDVGGWVHLVGVYDASAQTQTLYVNGVHAQTTARTARWQADGPLAIGRALYTPANGTTAQVDKIEGSVDAVRAYAGVLTPDMVERLYETQDGQL</sequence>
<evidence type="ECO:0000313" key="5">
    <source>
        <dbReference type="Proteomes" id="UP000239209"/>
    </source>
</evidence>
<keyword evidence="5" id="KW-1185">Reference proteome</keyword>
<dbReference type="SUPFAM" id="SSF49899">
    <property type="entry name" value="Concanavalin A-like lectins/glucanases"/>
    <property type="match status" value="2"/>
</dbReference>
<accession>A0A2T0S822</accession>
<keyword evidence="2" id="KW-1015">Disulfide bond</keyword>
<dbReference type="Gene3D" id="2.60.120.200">
    <property type="match status" value="2"/>
</dbReference>
<dbReference type="SMART" id="SM00560">
    <property type="entry name" value="LamGL"/>
    <property type="match status" value="1"/>
</dbReference>
<dbReference type="InterPro" id="IPR006558">
    <property type="entry name" value="LamG-like"/>
</dbReference>
<feature type="domain" description="LamG-like jellyroll fold" evidence="3">
    <location>
        <begin position="460"/>
        <end position="612"/>
    </location>
</feature>
<dbReference type="InterPro" id="IPR013320">
    <property type="entry name" value="ConA-like_dom_sf"/>
</dbReference>
<evidence type="ECO:0000256" key="2">
    <source>
        <dbReference type="ARBA" id="ARBA00023157"/>
    </source>
</evidence>
<name>A0A2T0S822_9ACTN</name>
<proteinExistence type="predicted"/>
<evidence type="ECO:0000259" key="3">
    <source>
        <dbReference type="SMART" id="SM00560"/>
    </source>
</evidence>